<keyword evidence="1" id="KW-0479">Metal-binding</keyword>
<organism evidence="6 7">
    <name type="scientific">Eruca vesicaria subsp. sativa</name>
    <name type="common">Garden rocket</name>
    <name type="synonym">Eruca sativa</name>
    <dbReference type="NCBI Taxonomy" id="29727"/>
    <lineage>
        <taxon>Eukaryota</taxon>
        <taxon>Viridiplantae</taxon>
        <taxon>Streptophyta</taxon>
        <taxon>Embryophyta</taxon>
        <taxon>Tracheophyta</taxon>
        <taxon>Spermatophyta</taxon>
        <taxon>Magnoliopsida</taxon>
        <taxon>eudicotyledons</taxon>
        <taxon>Gunneridae</taxon>
        <taxon>Pentapetalae</taxon>
        <taxon>rosids</taxon>
        <taxon>malvids</taxon>
        <taxon>Brassicales</taxon>
        <taxon>Brassicaceae</taxon>
        <taxon>Brassiceae</taxon>
        <taxon>Eruca</taxon>
    </lineage>
</organism>
<comment type="caution">
    <text evidence="6">The sequence shown here is derived from an EMBL/GenBank/DDBJ whole genome shotgun (WGS) entry which is preliminary data.</text>
</comment>
<name>A0ABC8J9K4_ERUVS</name>
<dbReference type="SMART" id="SM00249">
    <property type="entry name" value="PHD"/>
    <property type="match status" value="2"/>
</dbReference>
<dbReference type="InterPro" id="IPR013083">
    <property type="entry name" value="Znf_RING/FYVE/PHD"/>
</dbReference>
<dbReference type="InterPro" id="IPR004146">
    <property type="entry name" value="DC1"/>
</dbReference>
<dbReference type="InterPro" id="IPR053192">
    <property type="entry name" value="Vacuole_Formation_Reg"/>
</dbReference>
<evidence type="ECO:0000256" key="2">
    <source>
        <dbReference type="ARBA" id="ARBA00022737"/>
    </source>
</evidence>
<keyword evidence="3" id="KW-0863">Zinc-finger</keyword>
<feature type="domain" description="Zinc finger PHD-type" evidence="5">
    <location>
        <begin position="186"/>
        <end position="245"/>
    </location>
</feature>
<gene>
    <name evidence="6" type="ORF">ERUC_LOCUS8416</name>
</gene>
<dbReference type="PANTHER" id="PTHR32410">
    <property type="entry name" value="CYSTEINE/HISTIDINE-RICH C1 DOMAIN FAMILY PROTEIN"/>
    <property type="match status" value="1"/>
</dbReference>
<evidence type="ECO:0000256" key="1">
    <source>
        <dbReference type="ARBA" id="ARBA00022723"/>
    </source>
</evidence>
<dbReference type="Gene3D" id="3.30.40.10">
    <property type="entry name" value="Zinc/RING finger domain, C3HC4 (zinc finger)"/>
    <property type="match status" value="1"/>
</dbReference>
<dbReference type="Proteomes" id="UP001642260">
    <property type="component" value="Unassembled WGS sequence"/>
</dbReference>
<dbReference type="Pfam" id="PF03107">
    <property type="entry name" value="C1_2"/>
    <property type="match status" value="4"/>
</dbReference>
<sequence>MDSVEHPPLPHLLCPIFRYFSLSLNMSVKDDGSVIIKSPFYISNTERKNFLPYVNVDHPLYPLYWCNNKESGNESSCGVCKSKTVGTTYYFCCKCKVSFHKECVESPPLIKSVHHPKHHLKLFTSGNISCSYCDESGGDSRLVLNYYCSICKFGLDPVCAESPSFLRYHKRHEHILHHFTRKADLICDVCGILDRKSLIFVCLQCEYIVHKNCIYLPFVIRISRHNHRLSFTYSLPKILSCGVCRQEVDNNYGNYSCMKDCTYVVHSKCATRRDVWDGKELEEEPEEEYENLNSFEVIGSGLIKHSSHSHHMKYEEKTADIMYHDKRQCEACGLPLYGGCVYKCMKSKCDFVLHEACANLPRVKQHMAHPFPLSLQICV</sequence>
<dbReference type="AlphaFoldDB" id="A0ABC8J9K4"/>
<dbReference type="PANTHER" id="PTHR32410:SF201">
    <property type="entry name" value="ZINC FINGER PHD-TYPE DOMAIN-CONTAINING PROTEIN"/>
    <property type="match status" value="1"/>
</dbReference>
<dbReference type="InterPro" id="IPR046349">
    <property type="entry name" value="C1-like_sf"/>
</dbReference>
<evidence type="ECO:0000313" key="6">
    <source>
        <dbReference type="EMBL" id="CAH8319233.1"/>
    </source>
</evidence>
<dbReference type="EMBL" id="CAKOAT010088266">
    <property type="protein sequence ID" value="CAH8319233.1"/>
    <property type="molecule type" value="Genomic_DNA"/>
</dbReference>
<protein>
    <recommendedName>
        <fullName evidence="5">Zinc finger PHD-type domain-containing protein</fullName>
    </recommendedName>
</protein>
<evidence type="ECO:0000313" key="7">
    <source>
        <dbReference type="Proteomes" id="UP001642260"/>
    </source>
</evidence>
<keyword evidence="7" id="KW-1185">Reference proteome</keyword>
<reference evidence="6 7" key="1">
    <citation type="submission" date="2022-03" db="EMBL/GenBank/DDBJ databases">
        <authorList>
            <person name="Macdonald S."/>
            <person name="Ahmed S."/>
            <person name="Newling K."/>
        </authorList>
    </citation>
    <scope>NUCLEOTIDE SEQUENCE [LARGE SCALE GENOMIC DNA]</scope>
</reference>
<feature type="domain" description="Zinc finger PHD-type" evidence="5">
    <location>
        <begin position="76"/>
        <end position="152"/>
    </location>
</feature>
<proteinExistence type="predicted"/>
<accession>A0ABC8J9K4</accession>
<dbReference type="SUPFAM" id="SSF57889">
    <property type="entry name" value="Cysteine-rich domain"/>
    <property type="match status" value="3"/>
</dbReference>
<keyword evidence="4" id="KW-0862">Zinc</keyword>
<evidence type="ECO:0000256" key="4">
    <source>
        <dbReference type="ARBA" id="ARBA00022833"/>
    </source>
</evidence>
<evidence type="ECO:0000256" key="3">
    <source>
        <dbReference type="ARBA" id="ARBA00022771"/>
    </source>
</evidence>
<evidence type="ECO:0000259" key="5">
    <source>
        <dbReference type="SMART" id="SM00249"/>
    </source>
</evidence>
<keyword evidence="2" id="KW-0677">Repeat</keyword>
<dbReference type="InterPro" id="IPR001965">
    <property type="entry name" value="Znf_PHD"/>
</dbReference>
<dbReference type="GO" id="GO:0008270">
    <property type="term" value="F:zinc ion binding"/>
    <property type="evidence" value="ECO:0007669"/>
    <property type="project" value="UniProtKB-KW"/>
</dbReference>